<keyword evidence="1" id="KW-0001">2Fe-2S</keyword>
<dbReference type="PROSITE" id="PS51296">
    <property type="entry name" value="RIESKE"/>
    <property type="match status" value="1"/>
</dbReference>
<name>A0A1V6LPB7_9FLAO</name>
<sequence>MERKEFLKSIGAGAAFAVLFPCINGCSNDSGDQEVFEVSDGVDFTVDLNSDAAAPLAENGGFIFVKSNPDLKYLDIVVARNLEGNIVAASKICSHEQTEGIYFSDTDGGVFICSTHSSKFAQDGTSLNLATTSNPLKIFNTTVEGSIVRVFE</sequence>
<keyword evidence="2" id="KW-0479">Metal-binding</keyword>
<comment type="caution">
    <text evidence="6">The sequence shown here is derived from an EMBL/GenBank/DDBJ whole genome shotgun (WGS) entry which is preliminary data.</text>
</comment>
<keyword evidence="4" id="KW-0411">Iron-sulfur</keyword>
<keyword evidence="7" id="KW-1185">Reference proteome</keyword>
<evidence type="ECO:0000313" key="6">
    <source>
        <dbReference type="EMBL" id="OQD41978.1"/>
    </source>
</evidence>
<dbReference type="Gene3D" id="2.102.10.10">
    <property type="entry name" value="Rieske [2Fe-2S] iron-sulphur domain"/>
    <property type="match status" value="1"/>
</dbReference>
<evidence type="ECO:0000256" key="1">
    <source>
        <dbReference type="ARBA" id="ARBA00022714"/>
    </source>
</evidence>
<organism evidence="6 7">
    <name type="scientific">Croceivirga radicis</name>
    <dbReference type="NCBI Taxonomy" id="1929488"/>
    <lineage>
        <taxon>Bacteria</taxon>
        <taxon>Pseudomonadati</taxon>
        <taxon>Bacteroidota</taxon>
        <taxon>Flavobacteriia</taxon>
        <taxon>Flavobacteriales</taxon>
        <taxon>Flavobacteriaceae</taxon>
        <taxon>Croceivirga</taxon>
    </lineage>
</organism>
<evidence type="ECO:0000256" key="2">
    <source>
        <dbReference type="ARBA" id="ARBA00022723"/>
    </source>
</evidence>
<evidence type="ECO:0000256" key="4">
    <source>
        <dbReference type="ARBA" id="ARBA00023014"/>
    </source>
</evidence>
<dbReference type="EMBL" id="MTBC01000009">
    <property type="protein sequence ID" value="OQD41978.1"/>
    <property type="molecule type" value="Genomic_DNA"/>
</dbReference>
<accession>A0A1V6LPB7</accession>
<dbReference type="SUPFAM" id="SSF50022">
    <property type="entry name" value="ISP domain"/>
    <property type="match status" value="1"/>
</dbReference>
<dbReference type="Pfam" id="PF00355">
    <property type="entry name" value="Rieske"/>
    <property type="match status" value="1"/>
</dbReference>
<evidence type="ECO:0000313" key="7">
    <source>
        <dbReference type="Proteomes" id="UP000191680"/>
    </source>
</evidence>
<evidence type="ECO:0000259" key="5">
    <source>
        <dbReference type="PROSITE" id="PS51296"/>
    </source>
</evidence>
<feature type="domain" description="Rieske" evidence="5">
    <location>
        <begin position="75"/>
        <end position="150"/>
    </location>
</feature>
<dbReference type="AlphaFoldDB" id="A0A1V6LPB7"/>
<dbReference type="Proteomes" id="UP000191680">
    <property type="component" value="Unassembled WGS sequence"/>
</dbReference>
<evidence type="ECO:0000256" key="3">
    <source>
        <dbReference type="ARBA" id="ARBA00023004"/>
    </source>
</evidence>
<reference evidence="6 7" key="1">
    <citation type="submission" date="2016-12" db="EMBL/GenBank/DDBJ databases">
        <authorList>
            <person name="Song W.-J."/>
            <person name="Kurnit D.M."/>
        </authorList>
    </citation>
    <scope>NUCLEOTIDE SEQUENCE [LARGE SCALE GENOMIC DNA]</scope>
    <source>
        <strain evidence="6 7">HSG9</strain>
    </source>
</reference>
<proteinExistence type="predicted"/>
<dbReference type="RefSeq" id="WP_010517774.1">
    <property type="nucleotide sequence ID" value="NZ_AFOE01000014.1"/>
</dbReference>
<protein>
    <submittedName>
        <fullName evidence="6">(2Fe-2S)-binding protein</fullName>
    </submittedName>
</protein>
<dbReference type="InterPro" id="IPR036922">
    <property type="entry name" value="Rieske_2Fe-2S_sf"/>
</dbReference>
<dbReference type="OrthoDB" id="165343at2"/>
<keyword evidence="3" id="KW-0408">Iron</keyword>
<gene>
    <name evidence="6" type="ORF">BUL40_12750</name>
</gene>
<dbReference type="InterPro" id="IPR017941">
    <property type="entry name" value="Rieske_2Fe-2S"/>
</dbReference>
<dbReference type="GO" id="GO:0046872">
    <property type="term" value="F:metal ion binding"/>
    <property type="evidence" value="ECO:0007669"/>
    <property type="project" value="UniProtKB-KW"/>
</dbReference>
<dbReference type="GO" id="GO:0051537">
    <property type="term" value="F:2 iron, 2 sulfur cluster binding"/>
    <property type="evidence" value="ECO:0007669"/>
    <property type="project" value="UniProtKB-KW"/>
</dbReference>